<dbReference type="RefSeq" id="XP_008607862.1">
    <property type="nucleotide sequence ID" value="XM_008609640.1"/>
</dbReference>
<evidence type="ECO:0000256" key="1">
    <source>
        <dbReference type="SAM" id="MobiDB-lite"/>
    </source>
</evidence>
<dbReference type="EMBL" id="JH767140">
    <property type="protein sequence ID" value="EQC39038.1"/>
    <property type="molecule type" value="Genomic_DNA"/>
</dbReference>
<evidence type="ECO:0000313" key="3">
    <source>
        <dbReference type="Proteomes" id="UP000030762"/>
    </source>
</evidence>
<sequence length="319" mass="35714">MVYLDVFTSAPLLPLIAAYQAGVNQDVRILTRLGHTPPDGDLESLHTVMAPWLARVGFRFVRQLCPMLLLSYALEYGRVDVVHELIATKLLYVTSTRWALLYGTWRCCIGKHMHLQRHYTADRDGHVYDGDGSYRYAICGNGACIAGSLHHFAVAAILGDHVDLLQFVTAESSLGAYSRALVALALRGGRLYIVLDLYERGVISAFKAHHMRLAVMSGSVDLVAFLLANSSSRMIADAFAQAVTQNQFALLQWLCAKYDNKTYWAIALDIAVTHVQQHVIAYFAATHDLHLAPAKAARMDRRRKRHNNEKPARQTRLRK</sequence>
<organism evidence="2 3">
    <name type="scientific">Saprolegnia diclina (strain VS20)</name>
    <dbReference type="NCBI Taxonomy" id="1156394"/>
    <lineage>
        <taxon>Eukaryota</taxon>
        <taxon>Sar</taxon>
        <taxon>Stramenopiles</taxon>
        <taxon>Oomycota</taxon>
        <taxon>Saprolegniomycetes</taxon>
        <taxon>Saprolegniales</taxon>
        <taxon>Saprolegniaceae</taxon>
        <taxon>Saprolegnia</taxon>
    </lineage>
</organism>
<gene>
    <name evidence="2" type="ORF">SDRG_03990</name>
</gene>
<reference evidence="2 3" key="1">
    <citation type="submission" date="2012-04" db="EMBL/GenBank/DDBJ databases">
        <title>The Genome Sequence of Saprolegnia declina VS20.</title>
        <authorList>
            <consortium name="The Broad Institute Genome Sequencing Platform"/>
            <person name="Russ C."/>
            <person name="Nusbaum C."/>
            <person name="Tyler B."/>
            <person name="van West P."/>
            <person name="Dieguez-Uribeondo J."/>
            <person name="de Bruijn I."/>
            <person name="Tripathy S."/>
            <person name="Jiang R."/>
            <person name="Young S.K."/>
            <person name="Zeng Q."/>
            <person name="Gargeya S."/>
            <person name="Fitzgerald M."/>
            <person name="Haas B."/>
            <person name="Abouelleil A."/>
            <person name="Alvarado L."/>
            <person name="Arachchi H.M."/>
            <person name="Berlin A."/>
            <person name="Chapman S.B."/>
            <person name="Goldberg J."/>
            <person name="Griggs A."/>
            <person name="Gujja S."/>
            <person name="Hansen M."/>
            <person name="Howarth C."/>
            <person name="Imamovic A."/>
            <person name="Larimer J."/>
            <person name="McCowen C."/>
            <person name="Montmayeur A."/>
            <person name="Murphy C."/>
            <person name="Neiman D."/>
            <person name="Pearson M."/>
            <person name="Priest M."/>
            <person name="Roberts A."/>
            <person name="Saif S."/>
            <person name="Shea T."/>
            <person name="Sisk P."/>
            <person name="Sykes S."/>
            <person name="Wortman J."/>
            <person name="Nusbaum C."/>
            <person name="Birren B."/>
        </authorList>
    </citation>
    <scope>NUCLEOTIDE SEQUENCE [LARGE SCALE GENOMIC DNA]</scope>
    <source>
        <strain evidence="2 3">VS20</strain>
    </source>
</reference>
<dbReference type="AlphaFoldDB" id="T0S2A1"/>
<evidence type="ECO:0000313" key="2">
    <source>
        <dbReference type="EMBL" id="EQC39038.1"/>
    </source>
</evidence>
<feature type="compositionally biased region" description="Basic residues" evidence="1">
    <location>
        <begin position="300"/>
        <end position="319"/>
    </location>
</feature>
<protein>
    <submittedName>
        <fullName evidence="2">Uncharacterized protein</fullName>
    </submittedName>
</protein>
<accession>T0S2A1</accession>
<dbReference type="VEuPathDB" id="FungiDB:SDRG_03990"/>
<feature type="region of interest" description="Disordered" evidence="1">
    <location>
        <begin position="296"/>
        <end position="319"/>
    </location>
</feature>
<dbReference type="GeneID" id="19944717"/>
<keyword evidence="3" id="KW-1185">Reference proteome</keyword>
<dbReference type="Proteomes" id="UP000030762">
    <property type="component" value="Unassembled WGS sequence"/>
</dbReference>
<name>T0S2A1_SAPDV</name>
<proteinExistence type="predicted"/>
<dbReference type="InParanoid" id="T0S2A1"/>
<dbReference type="OMA" id="HEHEWCL"/>